<proteinExistence type="predicted"/>
<dbReference type="GO" id="GO:0008475">
    <property type="term" value="F:procollagen-lysine 5-dioxygenase activity"/>
    <property type="evidence" value="ECO:0007669"/>
    <property type="project" value="UniProtKB-EC"/>
</dbReference>
<evidence type="ECO:0000256" key="5">
    <source>
        <dbReference type="ARBA" id="ARBA00022729"/>
    </source>
</evidence>
<keyword evidence="4" id="KW-0479">Metal-binding</keyword>
<protein>
    <recommendedName>
        <fullName evidence="3">procollagen-lysine 5-dioxygenase</fullName>
        <ecNumber evidence="3">1.14.11.4</ecNumber>
    </recommendedName>
</protein>
<evidence type="ECO:0000256" key="8">
    <source>
        <dbReference type="ARBA" id="ARBA00022964"/>
    </source>
</evidence>
<name>A0A8C9VGK9_SCLFO</name>
<comment type="catalytic activity">
    <reaction evidence="12">
        <text>L-lysyl-[collagen] + 2-oxoglutarate + O2 = (5R)-5-hydroxy-L-lysyl-[collagen] + succinate + CO2</text>
        <dbReference type="Rhea" id="RHEA:16569"/>
        <dbReference type="Rhea" id="RHEA-COMP:12751"/>
        <dbReference type="Rhea" id="RHEA-COMP:12752"/>
        <dbReference type="ChEBI" id="CHEBI:15379"/>
        <dbReference type="ChEBI" id="CHEBI:16526"/>
        <dbReference type="ChEBI" id="CHEBI:16810"/>
        <dbReference type="ChEBI" id="CHEBI:29969"/>
        <dbReference type="ChEBI" id="CHEBI:30031"/>
        <dbReference type="ChEBI" id="CHEBI:133442"/>
        <dbReference type="EC" id="1.14.11.4"/>
    </reaction>
</comment>
<dbReference type="GO" id="GO:0005506">
    <property type="term" value="F:iron ion binding"/>
    <property type="evidence" value="ECO:0007669"/>
    <property type="project" value="InterPro"/>
</dbReference>
<comment type="subcellular location">
    <subcellularLocation>
        <location evidence="2">Endoplasmic reticulum</location>
    </subcellularLocation>
</comment>
<reference evidence="14 15" key="1">
    <citation type="submission" date="2019-04" db="EMBL/GenBank/DDBJ databases">
        <authorList>
            <consortium name="Wellcome Sanger Institute Data Sharing"/>
        </authorList>
    </citation>
    <scope>NUCLEOTIDE SEQUENCE [LARGE SCALE GENOMIC DNA]</scope>
</reference>
<dbReference type="InterPro" id="IPR050757">
    <property type="entry name" value="Collagen_mod_GT25"/>
</dbReference>
<reference evidence="14" key="3">
    <citation type="submission" date="2025-09" db="UniProtKB">
        <authorList>
            <consortium name="Ensembl"/>
        </authorList>
    </citation>
    <scope>IDENTIFICATION</scope>
</reference>
<dbReference type="Proteomes" id="UP000694397">
    <property type="component" value="Chromosome 3"/>
</dbReference>
<accession>A0A8C9VGK9</accession>
<dbReference type="Pfam" id="PF25342">
    <property type="entry name" value="GT_PLOD"/>
    <property type="match status" value="1"/>
</dbReference>
<evidence type="ECO:0000256" key="10">
    <source>
        <dbReference type="ARBA" id="ARBA00023004"/>
    </source>
</evidence>
<evidence type="ECO:0000256" key="1">
    <source>
        <dbReference type="ARBA" id="ARBA00001961"/>
    </source>
</evidence>
<feature type="domain" description="Fe2OG dioxygenase" evidence="13">
    <location>
        <begin position="661"/>
        <end position="755"/>
    </location>
</feature>
<evidence type="ECO:0000313" key="15">
    <source>
        <dbReference type="Proteomes" id="UP000694397"/>
    </source>
</evidence>
<reference evidence="14" key="2">
    <citation type="submission" date="2025-08" db="UniProtKB">
        <authorList>
            <consortium name="Ensembl"/>
        </authorList>
    </citation>
    <scope>IDENTIFICATION</scope>
</reference>
<dbReference type="PANTHER" id="PTHR10730:SF6">
    <property type="entry name" value="PROCOLLAGEN-LYSINE,2-OXOGLUTARATE 5-DIOXYGENASE 2"/>
    <property type="match status" value="1"/>
</dbReference>
<dbReference type="InterPro" id="IPR005123">
    <property type="entry name" value="Oxoglu/Fe-dep_dioxygenase_dom"/>
</dbReference>
<gene>
    <name evidence="14" type="primary">PLOD2</name>
</gene>
<evidence type="ECO:0000256" key="6">
    <source>
        <dbReference type="ARBA" id="ARBA00022824"/>
    </source>
</evidence>
<dbReference type="PROSITE" id="PS51471">
    <property type="entry name" value="FE2OG_OXY"/>
    <property type="match status" value="1"/>
</dbReference>
<keyword evidence="15" id="KW-1185">Reference proteome</keyword>
<comment type="cofactor">
    <cofactor evidence="1">
        <name>L-ascorbate</name>
        <dbReference type="ChEBI" id="CHEBI:38290"/>
    </cofactor>
</comment>
<sequence length="755" mass="87434">MSPYFRNLVLFKTYVTEDPKPIDSLFASIYDEFWVYVVQAWNFTTFETFDYKLLIVTIATQETDSFLRFMQSAGYFSYTVKVHGEVIGMGENVTSGGQRTQLLRDVMGTLRHFSFPLFSLDVIFAADPGELLKKFYQINHKVVLAVQKLIQPEERMAQGPLSELNGKRPLGSVGLIGYAPYINKIFEQRNPLEDDDDHLFYTRLYLDPLQRELLNVTLDDRCEIFQTLNGALGEVRLKFEPKKARVRNAAYDTLPVVIHGDRNARVNLNSLGNYIPNTLGHEHGCGTCNQDMWDLSQIREYPRVTLGVFIEQPTPFLPEFLERLLVLDYPKDCLSVFIHNKEVYHKKHVRRFREENGTIFKNFKVVGPEEGLSEGEARNMGMDLCRRDVECDFYFSMDSDVTLTNGAALRLLIEQNRKIIAPLVSRRGKMSSNFWGALGPDGYFARSEGYLDIVRARRVGVWNVPYVGHVYLIKGTTLREQLRQRDAFTLSKLEPDVALCRNIRELVRHIHSSLVTYRNPGIFMYITNCHEFGRLISTANYKTTHYNNDLWQIFENPEDWKEKYIHPDYSRIFTQSIVEEPCQDVFWFPIFSDKACDELIGEMENYGSGAPNWDTQLEGGYEFFPRDDVHMAQIKYEKEWLHFIREYISPVATKVFFGYNTKSYARTNFVAKYTTDRLDTLKPRHDISTFTINIALNKEGTDFQGGGCKFHRYNCTIESLRKGWSLMHPGTLTHQHEGLPTTSGTRYIAVSFIDP</sequence>
<dbReference type="GeneTree" id="ENSGT01030000234558"/>
<organism evidence="14 15">
    <name type="scientific">Scleropages formosus</name>
    <name type="common">Asian bonytongue</name>
    <name type="synonym">Osteoglossum formosum</name>
    <dbReference type="NCBI Taxonomy" id="113540"/>
    <lineage>
        <taxon>Eukaryota</taxon>
        <taxon>Metazoa</taxon>
        <taxon>Chordata</taxon>
        <taxon>Craniata</taxon>
        <taxon>Vertebrata</taxon>
        <taxon>Euteleostomi</taxon>
        <taxon>Actinopterygii</taxon>
        <taxon>Neopterygii</taxon>
        <taxon>Teleostei</taxon>
        <taxon>Osteoglossocephala</taxon>
        <taxon>Osteoglossomorpha</taxon>
        <taxon>Osteoglossiformes</taxon>
        <taxon>Osteoglossidae</taxon>
        <taxon>Scleropages</taxon>
    </lineage>
</organism>
<keyword evidence="5" id="KW-0732">Signal</keyword>
<dbReference type="InterPro" id="IPR044861">
    <property type="entry name" value="IPNS-like_FE2OG_OXY"/>
</dbReference>
<keyword evidence="6" id="KW-0256">Endoplasmic reticulum</keyword>
<dbReference type="SUPFAM" id="SSF53448">
    <property type="entry name" value="Nucleotide-diphospho-sugar transferases"/>
    <property type="match status" value="1"/>
</dbReference>
<dbReference type="InterPro" id="IPR006620">
    <property type="entry name" value="Pro_4_hyd_alph"/>
</dbReference>
<evidence type="ECO:0000313" key="14">
    <source>
        <dbReference type="Ensembl" id="ENSSFOP00015053381.1"/>
    </source>
</evidence>
<evidence type="ECO:0000256" key="2">
    <source>
        <dbReference type="ARBA" id="ARBA00004240"/>
    </source>
</evidence>
<evidence type="ECO:0000256" key="11">
    <source>
        <dbReference type="ARBA" id="ARBA00023180"/>
    </source>
</evidence>
<dbReference type="GO" id="GO:0005783">
    <property type="term" value="C:endoplasmic reticulum"/>
    <property type="evidence" value="ECO:0007669"/>
    <property type="project" value="UniProtKB-SubCell"/>
</dbReference>
<dbReference type="AlphaFoldDB" id="A0A8C9VGK9"/>
<evidence type="ECO:0000256" key="9">
    <source>
        <dbReference type="ARBA" id="ARBA00023002"/>
    </source>
</evidence>
<evidence type="ECO:0000256" key="3">
    <source>
        <dbReference type="ARBA" id="ARBA00012264"/>
    </source>
</evidence>
<keyword evidence="10" id="KW-0408">Iron</keyword>
<keyword evidence="11" id="KW-0325">Glycoprotein</keyword>
<evidence type="ECO:0000256" key="4">
    <source>
        <dbReference type="ARBA" id="ARBA00022723"/>
    </source>
</evidence>
<dbReference type="EC" id="1.14.11.4" evidence="3"/>
<dbReference type="Ensembl" id="ENSSFOT00015077147.1">
    <property type="protein sequence ID" value="ENSSFOP00015053381.1"/>
    <property type="gene ID" value="ENSSFOG00015010084.2"/>
</dbReference>
<dbReference type="OrthoDB" id="69177at2759"/>
<keyword evidence="8" id="KW-0223">Dioxygenase</keyword>
<dbReference type="Gene3D" id="2.60.120.620">
    <property type="entry name" value="q2cbj1_9rhob like domain"/>
    <property type="match status" value="1"/>
</dbReference>
<evidence type="ECO:0000256" key="7">
    <source>
        <dbReference type="ARBA" id="ARBA00022896"/>
    </source>
</evidence>
<evidence type="ECO:0000256" key="12">
    <source>
        <dbReference type="ARBA" id="ARBA00047930"/>
    </source>
</evidence>
<keyword evidence="9" id="KW-0560">Oxidoreductase</keyword>
<dbReference type="Pfam" id="PF03171">
    <property type="entry name" value="2OG-FeII_Oxy"/>
    <property type="match status" value="1"/>
</dbReference>
<dbReference type="SMART" id="SM00702">
    <property type="entry name" value="P4Hc"/>
    <property type="match status" value="1"/>
</dbReference>
<dbReference type="InterPro" id="IPR029044">
    <property type="entry name" value="Nucleotide-diphossugar_trans"/>
</dbReference>
<dbReference type="PANTHER" id="PTHR10730">
    <property type="entry name" value="PROCOLLAGEN-LYSINE,2-OXOGLUTARATE 5-DIOXYGENASE/GLYCOSYLTRANSFERASE 25 FAMILY MEMBER"/>
    <property type="match status" value="1"/>
</dbReference>
<dbReference type="InterPro" id="IPR057589">
    <property type="entry name" value="GT_PLOD"/>
</dbReference>
<evidence type="ECO:0000259" key="13">
    <source>
        <dbReference type="PROSITE" id="PS51471"/>
    </source>
</evidence>
<dbReference type="GO" id="GO:0031418">
    <property type="term" value="F:L-ascorbic acid binding"/>
    <property type="evidence" value="ECO:0007669"/>
    <property type="project" value="UniProtKB-KW"/>
</dbReference>
<keyword evidence="7" id="KW-0847">Vitamin C</keyword>